<keyword evidence="1 3" id="KW-0547">Nucleotide-binding</keyword>
<evidence type="ECO:0000256" key="5">
    <source>
        <dbReference type="SAM" id="MobiDB-lite"/>
    </source>
</evidence>
<reference evidence="7 8" key="1">
    <citation type="submission" date="2015-01" db="EMBL/GenBank/DDBJ databases">
        <title>The Genome Sequence of Exophiala oligosperma CBS72588.</title>
        <authorList>
            <consortium name="The Broad Institute Genomics Platform"/>
            <person name="Cuomo C."/>
            <person name="de Hoog S."/>
            <person name="Gorbushina A."/>
            <person name="Stielow B."/>
            <person name="Teixiera M."/>
            <person name="Abouelleil A."/>
            <person name="Chapman S.B."/>
            <person name="Priest M."/>
            <person name="Young S.K."/>
            <person name="Wortman J."/>
            <person name="Nusbaum C."/>
            <person name="Birren B."/>
        </authorList>
    </citation>
    <scope>NUCLEOTIDE SEQUENCE [LARGE SCALE GENOMIC DNA]</scope>
    <source>
        <strain evidence="7 8">CBS 72588</strain>
    </source>
</reference>
<dbReference type="Proteomes" id="UP000053342">
    <property type="component" value="Unassembled WGS sequence"/>
</dbReference>
<dbReference type="GO" id="GO:0005524">
    <property type="term" value="F:ATP binding"/>
    <property type="evidence" value="ECO:0007669"/>
    <property type="project" value="UniProtKB-UniRule"/>
</dbReference>
<dbReference type="SUPFAM" id="SSF56112">
    <property type="entry name" value="Protein kinase-like (PK-like)"/>
    <property type="match status" value="1"/>
</dbReference>
<keyword evidence="4" id="KW-0418">Kinase</keyword>
<accession>A0A0D2BQ76</accession>
<dbReference type="PANTHER" id="PTHR44167">
    <property type="entry name" value="OVARIAN-SPECIFIC SERINE/THREONINE-PROTEIN KINASE LOK-RELATED"/>
    <property type="match status" value="1"/>
</dbReference>
<evidence type="ECO:0000256" key="4">
    <source>
        <dbReference type="RuleBase" id="RU000304"/>
    </source>
</evidence>
<dbReference type="Pfam" id="PF00069">
    <property type="entry name" value="Pkinase"/>
    <property type="match status" value="1"/>
</dbReference>
<dbReference type="PANTHER" id="PTHR44167:SF24">
    <property type="entry name" value="SERINE_THREONINE-PROTEIN KINASE CHK2"/>
    <property type="match status" value="1"/>
</dbReference>
<evidence type="ECO:0000313" key="7">
    <source>
        <dbReference type="EMBL" id="KIW39692.1"/>
    </source>
</evidence>
<dbReference type="STRING" id="215243.A0A0D2BQ76"/>
<dbReference type="AlphaFoldDB" id="A0A0D2BQ76"/>
<keyword evidence="8" id="KW-1185">Reference proteome</keyword>
<dbReference type="SMART" id="SM00220">
    <property type="entry name" value="S_TKc"/>
    <property type="match status" value="1"/>
</dbReference>
<feature type="region of interest" description="Disordered" evidence="5">
    <location>
        <begin position="320"/>
        <end position="382"/>
    </location>
</feature>
<dbReference type="RefSeq" id="XP_016259908.1">
    <property type="nucleotide sequence ID" value="XM_016409600.1"/>
</dbReference>
<dbReference type="GO" id="GO:0051598">
    <property type="term" value="P:meiotic recombination checkpoint signaling"/>
    <property type="evidence" value="ECO:0007669"/>
    <property type="project" value="TreeGrafter"/>
</dbReference>
<dbReference type="GO" id="GO:0005737">
    <property type="term" value="C:cytoplasm"/>
    <property type="evidence" value="ECO:0007669"/>
    <property type="project" value="TreeGrafter"/>
</dbReference>
<feature type="compositionally biased region" description="Basic and acidic residues" evidence="5">
    <location>
        <begin position="360"/>
        <end position="382"/>
    </location>
</feature>
<proteinExistence type="inferred from homology"/>
<dbReference type="HOGENOM" id="CLU_723687_0_0_1"/>
<keyword evidence="4" id="KW-0808">Transferase</keyword>
<dbReference type="PROSITE" id="PS00108">
    <property type="entry name" value="PROTEIN_KINASE_ST"/>
    <property type="match status" value="1"/>
</dbReference>
<evidence type="ECO:0000256" key="2">
    <source>
        <dbReference type="ARBA" id="ARBA00022840"/>
    </source>
</evidence>
<dbReference type="GO" id="GO:0004674">
    <property type="term" value="F:protein serine/threonine kinase activity"/>
    <property type="evidence" value="ECO:0007669"/>
    <property type="project" value="UniProtKB-KW"/>
</dbReference>
<protein>
    <recommendedName>
        <fullName evidence="6">Protein kinase domain-containing protein</fullName>
    </recommendedName>
</protein>
<dbReference type="Gene3D" id="3.30.200.20">
    <property type="entry name" value="Phosphorylase Kinase, domain 1"/>
    <property type="match status" value="1"/>
</dbReference>
<dbReference type="Gene3D" id="1.10.510.10">
    <property type="entry name" value="Transferase(Phosphotransferase) domain 1"/>
    <property type="match status" value="1"/>
</dbReference>
<dbReference type="PROSITE" id="PS00107">
    <property type="entry name" value="PROTEIN_KINASE_ATP"/>
    <property type="match status" value="1"/>
</dbReference>
<gene>
    <name evidence="7" type="ORF">PV06_08282</name>
</gene>
<evidence type="ECO:0000256" key="3">
    <source>
        <dbReference type="PROSITE-ProRule" id="PRU10141"/>
    </source>
</evidence>
<dbReference type="VEuPathDB" id="FungiDB:PV06_08282"/>
<dbReference type="PROSITE" id="PS50011">
    <property type="entry name" value="PROTEIN_KINASE_DOM"/>
    <property type="match status" value="1"/>
</dbReference>
<dbReference type="InterPro" id="IPR000719">
    <property type="entry name" value="Prot_kinase_dom"/>
</dbReference>
<dbReference type="InterPro" id="IPR008271">
    <property type="entry name" value="Ser/Thr_kinase_AS"/>
</dbReference>
<dbReference type="OrthoDB" id="10252171at2759"/>
<dbReference type="GO" id="GO:0005634">
    <property type="term" value="C:nucleus"/>
    <property type="evidence" value="ECO:0007669"/>
    <property type="project" value="TreeGrafter"/>
</dbReference>
<sequence>MAGSAPPHEVAFKELGLRSQGTSFALSESLSPSKRPVYLKCEELGRGAFGHVIKVLDATTGFEYAGKEFFHSKGWEREIEIMQKLRHFIDFKLHPKPLMVMEYLPLGNLSRQNSISPIAVEEWAALLHQCLKALVYLPARNVTHRDLKPENILVKSRTPFLIRVGDFGLAKEDIDLRTRCGNYRYSPPEVYLNRPYTSVVDIWQLGVIAMEGLYGLPNGPGDPPPKDVKERRKTQPQFFIWCSSIIEAAEDWESDPMIDFLKSHMLKLEPTDRRSAADCLTTAHEIGLFEEIALRTGNLTPRREPAQVPDDIDAEEASTIKEPLEEIDGTAASHEGHASQPSHSGPRVSENAPPSTGGRLSDRSVKRRRTTNDSDPSHRFPG</sequence>
<dbReference type="GeneID" id="27360356"/>
<evidence type="ECO:0000313" key="8">
    <source>
        <dbReference type="Proteomes" id="UP000053342"/>
    </source>
</evidence>
<dbReference type="InterPro" id="IPR011009">
    <property type="entry name" value="Kinase-like_dom_sf"/>
</dbReference>
<keyword evidence="2 3" id="KW-0067">ATP-binding</keyword>
<comment type="similarity">
    <text evidence="4">Belongs to the protein kinase superfamily.</text>
</comment>
<feature type="binding site" evidence="3">
    <location>
        <position position="67"/>
    </location>
    <ligand>
        <name>ATP</name>
        <dbReference type="ChEBI" id="CHEBI:30616"/>
    </ligand>
</feature>
<dbReference type="InterPro" id="IPR017441">
    <property type="entry name" value="Protein_kinase_ATP_BS"/>
</dbReference>
<dbReference type="EMBL" id="KN847339">
    <property type="protein sequence ID" value="KIW39692.1"/>
    <property type="molecule type" value="Genomic_DNA"/>
</dbReference>
<name>A0A0D2BQ76_9EURO</name>
<feature type="domain" description="Protein kinase" evidence="6">
    <location>
        <begin position="38"/>
        <end position="287"/>
    </location>
</feature>
<evidence type="ECO:0000256" key="1">
    <source>
        <dbReference type="ARBA" id="ARBA00022741"/>
    </source>
</evidence>
<organism evidence="7 8">
    <name type="scientific">Exophiala oligosperma</name>
    <dbReference type="NCBI Taxonomy" id="215243"/>
    <lineage>
        <taxon>Eukaryota</taxon>
        <taxon>Fungi</taxon>
        <taxon>Dikarya</taxon>
        <taxon>Ascomycota</taxon>
        <taxon>Pezizomycotina</taxon>
        <taxon>Eurotiomycetes</taxon>
        <taxon>Chaetothyriomycetidae</taxon>
        <taxon>Chaetothyriales</taxon>
        <taxon>Herpotrichiellaceae</taxon>
        <taxon>Exophiala</taxon>
    </lineage>
</organism>
<keyword evidence="4" id="KW-0723">Serine/threonine-protein kinase</keyword>
<evidence type="ECO:0000259" key="6">
    <source>
        <dbReference type="PROSITE" id="PS50011"/>
    </source>
</evidence>